<name>A0AAD3NNM1_LATJO</name>
<dbReference type="AlphaFoldDB" id="A0AAD3NNM1"/>
<protein>
    <submittedName>
        <fullName evidence="2">Phospholipid-transporting ATPase IB</fullName>
    </submittedName>
</protein>
<feature type="compositionally biased region" description="Basic and acidic residues" evidence="1">
    <location>
        <begin position="31"/>
        <end position="45"/>
    </location>
</feature>
<evidence type="ECO:0000313" key="2">
    <source>
        <dbReference type="EMBL" id="GLD75204.1"/>
    </source>
</evidence>
<proteinExistence type="predicted"/>
<dbReference type="EMBL" id="BRZM01002776">
    <property type="protein sequence ID" value="GLD75204.1"/>
    <property type="molecule type" value="Genomic_DNA"/>
</dbReference>
<sequence length="69" mass="7315">MALVGTLASHTRQRNAAISGPSLSSTAQHKPGPDREASKQIDRRRQGQPASRMAAMQHGIVGRGPERGS</sequence>
<evidence type="ECO:0000256" key="1">
    <source>
        <dbReference type="SAM" id="MobiDB-lite"/>
    </source>
</evidence>
<comment type="caution">
    <text evidence="2">The sequence shown here is derived from an EMBL/GenBank/DDBJ whole genome shotgun (WGS) entry which is preliminary data.</text>
</comment>
<accession>A0AAD3NNM1</accession>
<feature type="compositionally biased region" description="Polar residues" evidence="1">
    <location>
        <begin position="8"/>
        <end position="28"/>
    </location>
</feature>
<dbReference type="Proteomes" id="UP001279410">
    <property type="component" value="Unassembled WGS sequence"/>
</dbReference>
<keyword evidence="3" id="KW-1185">Reference proteome</keyword>
<organism evidence="2 3">
    <name type="scientific">Lates japonicus</name>
    <name type="common">Japanese lates</name>
    <dbReference type="NCBI Taxonomy" id="270547"/>
    <lineage>
        <taxon>Eukaryota</taxon>
        <taxon>Metazoa</taxon>
        <taxon>Chordata</taxon>
        <taxon>Craniata</taxon>
        <taxon>Vertebrata</taxon>
        <taxon>Euteleostomi</taxon>
        <taxon>Actinopterygii</taxon>
        <taxon>Neopterygii</taxon>
        <taxon>Teleostei</taxon>
        <taxon>Neoteleostei</taxon>
        <taxon>Acanthomorphata</taxon>
        <taxon>Carangaria</taxon>
        <taxon>Carangaria incertae sedis</taxon>
        <taxon>Centropomidae</taxon>
        <taxon>Lates</taxon>
    </lineage>
</organism>
<reference evidence="2" key="1">
    <citation type="submission" date="2022-08" db="EMBL/GenBank/DDBJ databases">
        <title>Genome sequencing of akame (Lates japonicus).</title>
        <authorList>
            <person name="Hashiguchi Y."/>
            <person name="Takahashi H."/>
        </authorList>
    </citation>
    <scope>NUCLEOTIDE SEQUENCE</scope>
    <source>
        <strain evidence="2">Kochi</strain>
    </source>
</reference>
<gene>
    <name evidence="2" type="ORF">AKAME5_002653700</name>
</gene>
<feature type="region of interest" description="Disordered" evidence="1">
    <location>
        <begin position="1"/>
        <end position="69"/>
    </location>
</feature>
<evidence type="ECO:0000313" key="3">
    <source>
        <dbReference type="Proteomes" id="UP001279410"/>
    </source>
</evidence>